<dbReference type="RefSeq" id="WP_057506565.1">
    <property type="nucleotide sequence ID" value="NZ_LLXS01000056.1"/>
</dbReference>
<name>A0A0R0AAR9_9GAMM</name>
<dbReference type="EMBL" id="LLXS01000056">
    <property type="protein sequence ID" value="KRG38481.1"/>
    <property type="molecule type" value="Genomic_DNA"/>
</dbReference>
<proteinExistence type="predicted"/>
<reference evidence="1 2" key="1">
    <citation type="submission" date="2015-10" db="EMBL/GenBank/DDBJ databases">
        <title>Genome sequencing and analysis of members of genus Stenotrophomonas.</title>
        <authorList>
            <person name="Patil P.P."/>
            <person name="Midha S."/>
            <person name="Patil P.B."/>
        </authorList>
    </citation>
    <scope>NUCLEOTIDE SEQUENCE [LARGE SCALE GENOMIC DNA]</scope>
    <source>
        <strain evidence="1 2">JCM 9942</strain>
    </source>
</reference>
<protein>
    <submittedName>
        <fullName evidence="1">Uncharacterized protein</fullName>
    </submittedName>
</protein>
<organism evidence="1 2">
    <name type="scientific">Stenotrophomonas pictorum JCM 9942</name>
    <dbReference type="NCBI Taxonomy" id="1236960"/>
    <lineage>
        <taxon>Bacteria</taxon>
        <taxon>Pseudomonadati</taxon>
        <taxon>Pseudomonadota</taxon>
        <taxon>Gammaproteobacteria</taxon>
        <taxon>Lysobacterales</taxon>
        <taxon>Lysobacteraceae</taxon>
        <taxon>Stenotrophomonas</taxon>
    </lineage>
</organism>
<gene>
    <name evidence="1" type="ORF">ARC78_02000</name>
</gene>
<evidence type="ECO:0000313" key="2">
    <source>
        <dbReference type="Proteomes" id="UP000050836"/>
    </source>
</evidence>
<dbReference type="AlphaFoldDB" id="A0A0R0AAR9"/>
<comment type="caution">
    <text evidence="1">The sequence shown here is derived from an EMBL/GenBank/DDBJ whole genome shotgun (WGS) entry which is preliminary data.</text>
</comment>
<accession>A0A0R0AAR9</accession>
<sequence>MNRLPTPPDQFDHRLQLLQQHANGALSHATLARLRGARQANAAEATSPWRRRGWWLATACSAVLAVTAALQFDRAPPPAAPVLADDAGDIPDDTLLFEQSPELYLWLGSDALAME</sequence>
<dbReference type="Proteomes" id="UP000050836">
    <property type="component" value="Unassembled WGS sequence"/>
</dbReference>
<evidence type="ECO:0000313" key="1">
    <source>
        <dbReference type="EMBL" id="KRG38481.1"/>
    </source>
</evidence>
<keyword evidence="2" id="KW-1185">Reference proteome</keyword>